<dbReference type="GO" id="GO:0016020">
    <property type="term" value="C:membrane"/>
    <property type="evidence" value="ECO:0007669"/>
    <property type="project" value="InterPro"/>
</dbReference>
<reference evidence="6" key="1">
    <citation type="submission" date="2023-01" db="EMBL/GenBank/DDBJ databases">
        <title>Genome assembly of the deep-sea coral Lophelia pertusa.</title>
        <authorList>
            <person name="Herrera S."/>
            <person name="Cordes E."/>
        </authorList>
    </citation>
    <scope>NUCLEOTIDE SEQUENCE</scope>
    <source>
        <strain evidence="6">USNM1676648</strain>
        <tissue evidence="6">Polyp</tissue>
    </source>
</reference>
<evidence type="ECO:0000313" key="6">
    <source>
        <dbReference type="EMBL" id="KAJ7380810.1"/>
    </source>
</evidence>
<dbReference type="Pfam" id="PF00040">
    <property type="entry name" value="fn2"/>
    <property type="match status" value="1"/>
</dbReference>
<dbReference type="EMBL" id="MU826352">
    <property type="protein sequence ID" value="KAJ7380810.1"/>
    <property type="molecule type" value="Genomic_DNA"/>
</dbReference>
<keyword evidence="7" id="KW-1185">Reference proteome</keyword>
<dbReference type="Proteomes" id="UP001163046">
    <property type="component" value="Unassembled WGS sequence"/>
</dbReference>
<accession>A0A9W9ZG35</accession>
<dbReference type="InterPro" id="IPR000562">
    <property type="entry name" value="FN_type2_dom"/>
</dbReference>
<feature type="domain" description="MAM" evidence="4">
    <location>
        <begin position="212"/>
        <end position="340"/>
    </location>
</feature>
<evidence type="ECO:0000256" key="1">
    <source>
        <dbReference type="ARBA" id="ARBA00022737"/>
    </source>
</evidence>
<evidence type="ECO:0000259" key="4">
    <source>
        <dbReference type="PROSITE" id="PS50060"/>
    </source>
</evidence>
<dbReference type="InterPro" id="IPR013806">
    <property type="entry name" value="Kringle-like"/>
</dbReference>
<dbReference type="Gene3D" id="2.10.10.10">
    <property type="entry name" value="Fibronectin, type II, collagen-binding"/>
    <property type="match status" value="1"/>
</dbReference>
<dbReference type="InterPro" id="IPR036943">
    <property type="entry name" value="FN_type2_sf"/>
</dbReference>
<dbReference type="PROSITE" id="PS50060">
    <property type="entry name" value="MAM_2"/>
    <property type="match status" value="3"/>
</dbReference>
<dbReference type="OrthoDB" id="412155at2759"/>
<dbReference type="Pfam" id="PF00629">
    <property type="entry name" value="MAM"/>
    <property type="match status" value="3"/>
</dbReference>
<feature type="domain" description="MAM" evidence="4">
    <location>
        <begin position="343"/>
        <end position="478"/>
    </location>
</feature>
<feature type="domain" description="Fibronectin type-II" evidence="5">
    <location>
        <begin position="78"/>
        <end position="124"/>
    </location>
</feature>
<dbReference type="PANTHER" id="PTHR23282:SF142">
    <property type="entry name" value="MAM DOMAIN-CONTAINING PROTEIN"/>
    <property type="match status" value="1"/>
</dbReference>
<dbReference type="PANTHER" id="PTHR23282">
    <property type="entry name" value="APICAL ENDOSOMAL GLYCOPROTEIN PRECURSOR"/>
    <property type="match status" value="1"/>
</dbReference>
<dbReference type="CDD" id="cd06263">
    <property type="entry name" value="MAM"/>
    <property type="match status" value="2"/>
</dbReference>
<dbReference type="CDD" id="cd00062">
    <property type="entry name" value="FN2"/>
    <property type="match status" value="1"/>
</dbReference>
<keyword evidence="2" id="KW-1015">Disulfide bond</keyword>
<evidence type="ECO:0000259" key="5">
    <source>
        <dbReference type="PROSITE" id="PS51092"/>
    </source>
</evidence>
<dbReference type="AlphaFoldDB" id="A0A9W9ZG35"/>
<dbReference type="InterPro" id="IPR051560">
    <property type="entry name" value="MAM_domain-containing"/>
</dbReference>
<dbReference type="PRINTS" id="PR00020">
    <property type="entry name" value="MAMDOMAIN"/>
</dbReference>
<evidence type="ECO:0000256" key="2">
    <source>
        <dbReference type="ARBA" id="ARBA00023157"/>
    </source>
</evidence>
<comment type="caution">
    <text evidence="6">The sequence shown here is derived from an EMBL/GenBank/DDBJ whole genome shotgun (WGS) entry which is preliminary data.</text>
</comment>
<dbReference type="SUPFAM" id="SSF49899">
    <property type="entry name" value="Concanavalin A-like lectins/glucanases"/>
    <property type="match status" value="3"/>
</dbReference>
<sequence length="478" mass="52595">MAVAINFPAQTLFFSKVGAWAIAQNCNFESGLCNYKQDKSDRFDWRWYHGQTGSSGTGPTIDHTPKSKTIYTIGGNSNTGAACVFPFTYRFTTYTKCTNAGHTQLWCPTTKNYAADGKWGNCVPSSVYPYGCYLSYGKLFASTLPQINNKNDVIQQCINAANKVTRKNFQGIGITKVGSSTYNCYADVNADLQYNRYGSFANCGSDGLGAQNTNGTAVFLFTARYVYIEASSPQRRGDFARLSSPVVSVSQQSTKCLKFWYHMYGPHVDTLNVYTNTSSTGSLIKQLNINKTQGNQWKQAQVDITMSQAYSLVFEGVRGRSYRGDIAVDDIELNNGSCTKPGGVCDFQQDLCSYTQDKTDDFDWTRSKGQTPTSGTGPLTDHTLGTGLGYYILFEATGQSAGDKARLMRSYPKTPSTGNCLTFWYMMYGSSLGTLNVYQKVGSNLGSAIWNISGDQGRQRTWLKGQVTLNSTSQFSVS</sequence>
<comment type="caution">
    <text evidence="3">Lacks conserved residue(s) required for the propagation of feature annotation.</text>
</comment>
<dbReference type="Gene3D" id="2.60.120.200">
    <property type="match status" value="2"/>
</dbReference>
<keyword evidence="1" id="KW-0677">Repeat</keyword>
<gene>
    <name evidence="6" type="ORF">OS493_007192</name>
</gene>
<dbReference type="FunFam" id="2.10.10.10:FF:000009">
    <property type="entry name" value="Epididymal sperm-binding protein 1"/>
    <property type="match status" value="1"/>
</dbReference>
<dbReference type="PRINTS" id="PR00013">
    <property type="entry name" value="FNTYPEII"/>
</dbReference>
<dbReference type="InterPro" id="IPR000998">
    <property type="entry name" value="MAM_dom"/>
</dbReference>
<name>A0A9W9ZG35_9CNID</name>
<evidence type="ECO:0000256" key="3">
    <source>
        <dbReference type="PROSITE-ProRule" id="PRU00479"/>
    </source>
</evidence>
<evidence type="ECO:0000313" key="7">
    <source>
        <dbReference type="Proteomes" id="UP001163046"/>
    </source>
</evidence>
<feature type="domain" description="MAM" evidence="4">
    <location>
        <begin position="24"/>
        <end position="75"/>
    </location>
</feature>
<dbReference type="SMART" id="SM00059">
    <property type="entry name" value="FN2"/>
    <property type="match status" value="1"/>
</dbReference>
<dbReference type="PROSITE" id="PS51092">
    <property type="entry name" value="FN2_2"/>
    <property type="match status" value="1"/>
</dbReference>
<dbReference type="SUPFAM" id="SSF57440">
    <property type="entry name" value="Kringle-like"/>
    <property type="match status" value="1"/>
</dbReference>
<organism evidence="6 7">
    <name type="scientific">Desmophyllum pertusum</name>
    <dbReference type="NCBI Taxonomy" id="174260"/>
    <lineage>
        <taxon>Eukaryota</taxon>
        <taxon>Metazoa</taxon>
        <taxon>Cnidaria</taxon>
        <taxon>Anthozoa</taxon>
        <taxon>Hexacorallia</taxon>
        <taxon>Scleractinia</taxon>
        <taxon>Caryophylliina</taxon>
        <taxon>Caryophylliidae</taxon>
        <taxon>Desmophyllum</taxon>
    </lineage>
</organism>
<protein>
    <submittedName>
        <fullName evidence="6">Uncharacterized protein</fullName>
    </submittedName>
</protein>
<dbReference type="SMART" id="SM00137">
    <property type="entry name" value="MAM"/>
    <property type="match status" value="2"/>
</dbReference>
<proteinExistence type="predicted"/>
<dbReference type="InterPro" id="IPR013320">
    <property type="entry name" value="ConA-like_dom_sf"/>
</dbReference>